<dbReference type="OrthoDB" id="4377282at2"/>
<accession>A0A8G1UKK8</accession>
<reference evidence="1 2" key="1">
    <citation type="submission" date="2018-11" db="EMBL/GenBank/DDBJ databases">
        <title>Sequencing the genomes of 1000 actinobacteria strains.</title>
        <authorList>
            <person name="Klenk H.-P."/>
        </authorList>
    </citation>
    <scope>NUCLEOTIDE SEQUENCE [LARGE SCALE GENOMIC DNA]</scope>
    <source>
        <strain evidence="1 2">DSM 44780</strain>
    </source>
</reference>
<dbReference type="EMBL" id="RJVJ01000001">
    <property type="protein sequence ID" value="ROR45676.1"/>
    <property type="molecule type" value="Genomic_DNA"/>
</dbReference>
<protein>
    <submittedName>
        <fullName evidence="1">Uncharacterized protein</fullName>
    </submittedName>
</protein>
<dbReference type="PANTHER" id="PTHR34724:SF2">
    <property type="entry name" value="OS12G0596101 PROTEIN"/>
    <property type="match status" value="1"/>
</dbReference>
<name>A0A8G1UKK8_9ACTN</name>
<gene>
    <name evidence="1" type="ORF">EDD39_3919</name>
</gene>
<sequence length="74" mass="7392">MCRRVTCKSCGKPTFAGCGMHVDQVLAGVPKAQRCSCAADAKAAKTARAAGNAGSTGGAAAPAGSWFSRLFGRS</sequence>
<dbReference type="RefSeq" id="WP_123557749.1">
    <property type="nucleotide sequence ID" value="NZ_RJVJ01000001.1"/>
</dbReference>
<dbReference type="PANTHER" id="PTHR34724">
    <property type="entry name" value="OS12G0596101 PROTEIN"/>
    <property type="match status" value="1"/>
</dbReference>
<evidence type="ECO:0000313" key="1">
    <source>
        <dbReference type="EMBL" id="ROR45676.1"/>
    </source>
</evidence>
<dbReference type="AlphaFoldDB" id="A0A8G1UKK8"/>
<comment type="caution">
    <text evidence="1">The sequence shown here is derived from an EMBL/GenBank/DDBJ whole genome shotgun (WGS) entry which is preliminary data.</text>
</comment>
<organism evidence="1 2">
    <name type="scientific">Kitasatospora cineracea</name>
    <dbReference type="NCBI Taxonomy" id="88074"/>
    <lineage>
        <taxon>Bacteria</taxon>
        <taxon>Bacillati</taxon>
        <taxon>Actinomycetota</taxon>
        <taxon>Actinomycetes</taxon>
        <taxon>Kitasatosporales</taxon>
        <taxon>Streptomycetaceae</taxon>
        <taxon>Kitasatospora</taxon>
    </lineage>
</organism>
<proteinExistence type="predicted"/>
<dbReference type="Proteomes" id="UP000267408">
    <property type="component" value="Unassembled WGS sequence"/>
</dbReference>
<evidence type="ECO:0000313" key="2">
    <source>
        <dbReference type="Proteomes" id="UP000267408"/>
    </source>
</evidence>